<dbReference type="Pfam" id="PF00271">
    <property type="entry name" value="Helicase_C"/>
    <property type="match status" value="1"/>
</dbReference>
<feature type="region of interest" description="Disordered" evidence="5">
    <location>
        <begin position="1576"/>
        <end position="1706"/>
    </location>
</feature>
<feature type="compositionally biased region" description="Polar residues" evidence="5">
    <location>
        <begin position="802"/>
        <end position="811"/>
    </location>
</feature>
<feature type="region of interest" description="Disordered" evidence="5">
    <location>
        <begin position="1184"/>
        <end position="1206"/>
    </location>
</feature>
<feature type="compositionally biased region" description="Acidic residues" evidence="5">
    <location>
        <begin position="1184"/>
        <end position="1195"/>
    </location>
</feature>
<name>A0A8D8YSE4_9HEMI</name>
<evidence type="ECO:0000256" key="2">
    <source>
        <dbReference type="ARBA" id="ARBA00022801"/>
    </source>
</evidence>
<keyword evidence="1" id="KW-0547">Nucleotide-binding</keyword>
<dbReference type="GO" id="GO:0005829">
    <property type="term" value="C:cytosol"/>
    <property type="evidence" value="ECO:0007669"/>
    <property type="project" value="TreeGrafter"/>
</dbReference>
<feature type="compositionally biased region" description="Polar residues" evidence="5">
    <location>
        <begin position="1062"/>
        <end position="1072"/>
    </location>
</feature>
<keyword evidence="2" id="KW-0378">Hydrolase</keyword>
<dbReference type="SMART" id="SM00487">
    <property type="entry name" value="DEXDc"/>
    <property type="match status" value="1"/>
</dbReference>
<dbReference type="SUPFAM" id="SSF52540">
    <property type="entry name" value="P-loop containing nucleoside triphosphate hydrolases"/>
    <property type="match status" value="1"/>
</dbReference>
<feature type="region of interest" description="Disordered" evidence="5">
    <location>
        <begin position="1413"/>
        <end position="1447"/>
    </location>
</feature>
<feature type="compositionally biased region" description="Basic and acidic residues" evidence="5">
    <location>
        <begin position="1743"/>
        <end position="1768"/>
    </location>
</feature>
<dbReference type="InterPro" id="IPR011545">
    <property type="entry name" value="DEAD/DEAH_box_helicase_dom"/>
</dbReference>
<feature type="region of interest" description="Disordered" evidence="5">
    <location>
        <begin position="782"/>
        <end position="869"/>
    </location>
</feature>
<dbReference type="SMART" id="SM00490">
    <property type="entry name" value="HELICc"/>
    <property type="match status" value="1"/>
</dbReference>
<feature type="compositionally biased region" description="Polar residues" evidence="5">
    <location>
        <begin position="1232"/>
        <end position="1247"/>
    </location>
</feature>
<dbReference type="PROSITE" id="PS51192">
    <property type="entry name" value="HELICASE_ATP_BIND_1"/>
    <property type="match status" value="1"/>
</dbReference>
<keyword evidence="3 8" id="KW-0347">Helicase</keyword>
<feature type="compositionally biased region" description="Basic and acidic residues" evidence="5">
    <location>
        <begin position="495"/>
        <end position="553"/>
    </location>
</feature>
<dbReference type="InterPro" id="IPR001650">
    <property type="entry name" value="Helicase_C-like"/>
</dbReference>
<feature type="compositionally biased region" description="Polar residues" evidence="5">
    <location>
        <begin position="1594"/>
        <end position="1607"/>
    </location>
</feature>
<feature type="domain" description="Helicase ATP-binding" evidence="6">
    <location>
        <begin position="52"/>
        <end position="220"/>
    </location>
</feature>
<feature type="compositionally biased region" description="Basic residues" evidence="5">
    <location>
        <begin position="937"/>
        <end position="953"/>
    </location>
</feature>
<dbReference type="InterPro" id="IPR014001">
    <property type="entry name" value="Helicase_ATP-bd"/>
</dbReference>
<feature type="compositionally biased region" description="Polar residues" evidence="5">
    <location>
        <begin position="1676"/>
        <end position="1706"/>
    </location>
</feature>
<dbReference type="GO" id="GO:0003724">
    <property type="term" value="F:RNA helicase activity"/>
    <property type="evidence" value="ECO:0007669"/>
    <property type="project" value="TreeGrafter"/>
</dbReference>
<feature type="domain" description="Helicase C-terminal" evidence="7">
    <location>
        <begin position="255"/>
        <end position="400"/>
    </location>
</feature>
<organism evidence="8">
    <name type="scientific">Cacopsylla melanoneura</name>
    <dbReference type="NCBI Taxonomy" id="428564"/>
    <lineage>
        <taxon>Eukaryota</taxon>
        <taxon>Metazoa</taxon>
        <taxon>Ecdysozoa</taxon>
        <taxon>Arthropoda</taxon>
        <taxon>Hexapoda</taxon>
        <taxon>Insecta</taxon>
        <taxon>Pterygota</taxon>
        <taxon>Neoptera</taxon>
        <taxon>Paraneoptera</taxon>
        <taxon>Hemiptera</taxon>
        <taxon>Sternorrhyncha</taxon>
        <taxon>Psylloidea</taxon>
        <taxon>Psyllidae</taxon>
        <taxon>Psyllinae</taxon>
        <taxon>Cacopsylla</taxon>
    </lineage>
</organism>
<dbReference type="InterPro" id="IPR050079">
    <property type="entry name" value="DEAD_box_RNA_helicase"/>
</dbReference>
<feature type="compositionally biased region" description="Basic residues" evidence="5">
    <location>
        <begin position="554"/>
        <end position="570"/>
    </location>
</feature>
<dbReference type="GO" id="GO:0003676">
    <property type="term" value="F:nucleic acid binding"/>
    <property type="evidence" value="ECO:0007669"/>
    <property type="project" value="InterPro"/>
</dbReference>
<dbReference type="InterPro" id="IPR027417">
    <property type="entry name" value="P-loop_NTPase"/>
</dbReference>
<feature type="compositionally biased region" description="Basic and acidic residues" evidence="5">
    <location>
        <begin position="433"/>
        <end position="475"/>
    </location>
</feature>
<feature type="region of interest" description="Disordered" evidence="5">
    <location>
        <begin position="1737"/>
        <end position="1806"/>
    </location>
</feature>
<keyword evidence="4" id="KW-0067">ATP-binding</keyword>
<dbReference type="PANTHER" id="PTHR47959:SF13">
    <property type="entry name" value="ATP-DEPENDENT RNA HELICASE RHLE"/>
    <property type="match status" value="1"/>
</dbReference>
<evidence type="ECO:0000313" key="8">
    <source>
        <dbReference type="EMBL" id="CAG6734255.1"/>
    </source>
</evidence>
<reference evidence="8" key="1">
    <citation type="submission" date="2021-05" db="EMBL/GenBank/DDBJ databases">
        <authorList>
            <person name="Alioto T."/>
            <person name="Alioto T."/>
            <person name="Gomez Garrido J."/>
        </authorList>
    </citation>
    <scope>NUCLEOTIDE SEQUENCE</scope>
</reference>
<feature type="compositionally biased region" description="Acidic residues" evidence="5">
    <location>
        <begin position="1608"/>
        <end position="1625"/>
    </location>
</feature>
<sequence length="2148" mass="239646">MAHDIGKCVRTKDVLSNIDVLFENDALIEKPIRQGLADNGFIKESPIQMAAFPYILNGYDAIVQSKSGTGKSIVFVVAALNKLIKVPVTQTQTIILAPTREIAVQITDVVRTVGTYVQNLHVDYFIGGTPVVRPKVTPQVVVGSPGRVKQLIKLKHLSVDAVRMLILDEADKLINGSFLDDITWIYSKLPSMKQMLVVSATYSPESLATLHRYMIDPLLIRPEDATRPLIGVKQLVALIPESKNSNLKCVDEEKKLVQLLSHTPFNQCVVFSNYQLRPEVISENLTTAKFGSVFLSGAQEQGDRLAALNAFKQGQVRILVTTDLAARGIDAANVNLVINLEIPHDAATYLHRMGRAGRYGTRGLVITIVSAESLVKFHSLMAEINLDHDFNVGLVPDNLSGTNNWTQRVEVLLAKTRSKKCGKEDDGDEKDELDDKNGNKKDKLDDKNEGDKDELNGKNEDKEREKELAGKKESVVEETNGDIVENINVIDSKASKRVEDSHRGVETNSGEKKSVNGEKSVRELKEIEHKMSYVKIDGEKSKGASDSAETSRKNDRRKKRNNKKGKNKHGHNQDSVLVEIVSGKVEIGNEKQEVSGDAQEPTGQERAETKTDLTVKSELVLEPVDFDYIFAAVNGEPTVNKSTEKIGGMPKENEEVTQIGISDEYLIANMKTCVDNDRARVKDLLGKLDHVDASVLADWILNKHNNVAALFKNDPETVNPIGKAQTNANDLGNCDNGNEISHKKDTHHGRELKSYDSLAMFSPCQTTLDKADEESRVNTVSGAFGKVKTGKKSQNRNKSNKENTNILNTPPKTRKAYSENRDITPVRNSRQRDDNRKRNEEGNVAISNGFEDGSNLNQSATDDRSFLQQRSKRLPARDLVVYDEIDMFSPSANNLDEYEIDYTYVEQYPNCKEDRNNRRGSSSQDSLHHNDSLDIKLRKKIKPGNRLQRKKSQRQSSNMDLSRMETSGGDNDSSRNTSSTLVTNEDSETPISNGNNSGIAADQKELGQGSDKVEQGQSQRKGSNDDTDFQISWEKNVPDRKAQKSYKKNASNAVRISRKDPQTNGKPKTSRNAHIPQNKIAAEDGIEGATYNDLGKAYEANFSKLELSQYNDEEYVFLPESSDESSYTTTDNDTLDEEESDDDEYVESEDDDLNENEAGEHFDYSESSMASSGIELKCAKLLDEDEESCTDEENSHEEGSTDSSDSFQLHHEHFILMKQMIRDGTLCVNSDNDISSSRIKSQKSTNSRSKHLRKGGNVVPKIGHKGANPLSKDLHKGGAHGGKSQFSHGSSASLNFRDWMTEMELYNVSTNVNVSDDEDLDESYNIIKTPTPLKNLNPNVPGSSNRAGGKPLKNQLLRRALMNKQNQLNAAWTQEEIDDSGVLPLDYQQQQPFQSNFSNSFNFDMDFSNMPAAQRMRGSRHANRAPMGNLPSPSKGRNDYGPYEYTTDVPEQYLSDDLTKHHHSSKRCHAPLHELMYTSSPRRSRQHCIPSDHCGHSGKHSSDFARLNHSSLPGHSHGHYSHGGFNGTFRGPTGGFNGVVGGPMIGKYLRSASQFKDQQLSCSQLEFDLRQKLQSRKQNIRNSTSKPRKARNDTVLTNETYEVFNDSNEIDNGQEDYVESNDFDDSNNAFDSESTMVTRSEVEEEASSDEDDVDSGESNASQNQVAKKGTQKRTQTKSAEAGSPTGQSNGSFQSTQSGNSGEGSSYKSISLEGYSIIDEPGSVDISWQTCISRVDQTGQANEDVNRRNSHENEDRRRDKETSKKRSEKPISQAAQDLTRKVENRKVGVGGGGKKNKNTNKVFNPYEAPMPGAWHSVRVDETGANFGEVVDEKSNRSGGKGRRTDPELFIDDNQMDRKYRDPLPRGRLEVRQTRGGVQGGSNVAPNGGLHRGYSGSETGSLAHRSKAVKSGPLSNTMPNDSMLANNGTFMRNDRFMSGDFEGLPIGAYGRERANRGNPRAKEEARRAYLEDRVNTRRYPKKAQRGEYAREVSICDHGLQVRYEPQVSGQPIRSRRYDPQQHYHGKQEGLIYDGNVKLNQDGDESLNQAEYQDLNYTYEHLYSSGCEDYELEDQESSGDIYDENGLVNDEESCPYENVLRAHPAYYPGQNLTAMRRRLNRQAEWIETYQAQMRLYMNVARNIASSGAYEF</sequence>
<feature type="region of interest" description="Disordered" evidence="5">
    <location>
        <begin position="1118"/>
        <end position="1168"/>
    </location>
</feature>
<dbReference type="Gene3D" id="3.40.50.300">
    <property type="entry name" value="P-loop containing nucleotide triphosphate hydrolases"/>
    <property type="match status" value="2"/>
</dbReference>
<dbReference type="PANTHER" id="PTHR47959">
    <property type="entry name" value="ATP-DEPENDENT RNA HELICASE RHLE-RELATED"/>
    <property type="match status" value="1"/>
</dbReference>
<feature type="region of interest" description="Disordered" evidence="5">
    <location>
        <begin position="1484"/>
        <end position="1510"/>
    </location>
</feature>
<dbReference type="Pfam" id="PF00270">
    <property type="entry name" value="DEAD"/>
    <property type="match status" value="1"/>
</dbReference>
<feature type="compositionally biased region" description="Acidic residues" evidence="5">
    <location>
        <begin position="1642"/>
        <end position="1655"/>
    </location>
</feature>
<feature type="region of interest" description="Disordered" evidence="5">
    <location>
        <begin position="419"/>
        <end position="479"/>
    </location>
</feature>
<dbReference type="PROSITE" id="PS00039">
    <property type="entry name" value="DEAD_ATP_HELICASE"/>
    <property type="match status" value="1"/>
</dbReference>
<evidence type="ECO:0000256" key="3">
    <source>
        <dbReference type="ARBA" id="ARBA00022806"/>
    </source>
</evidence>
<feature type="region of interest" description="Disordered" evidence="5">
    <location>
        <begin position="912"/>
        <end position="1077"/>
    </location>
</feature>
<accession>A0A8D8YSE4</accession>
<dbReference type="PROSITE" id="PS51194">
    <property type="entry name" value="HELICASE_CTER"/>
    <property type="match status" value="1"/>
</dbReference>
<evidence type="ECO:0000259" key="6">
    <source>
        <dbReference type="PROSITE" id="PS51192"/>
    </source>
</evidence>
<feature type="compositionally biased region" description="Basic and acidic residues" evidence="5">
    <location>
        <begin position="926"/>
        <end position="936"/>
    </location>
</feature>
<proteinExistence type="predicted"/>
<feature type="compositionally biased region" description="Acidic residues" evidence="5">
    <location>
        <begin position="1133"/>
        <end position="1157"/>
    </location>
</feature>
<evidence type="ECO:0000256" key="5">
    <source>
        <dbReference type="SAM" id="MobiDB-lite"/>
    </source>
</evidence>
<dbReference type="GO" id="GO:0016787">
    <property type="term" value="F:hydrolase activity"/>
    <property type="evidence" value="ECO:0007669"/>
    <property type="project" value="UniProtKB-KW"/>
</dbReference>
<dbReference type="GO" id="GO:0005524">
    <property type="term" value="F:ATP binding"/>
    <property type="evidence" value="ECO:0007669"/>
    <property type="project" value="UniProtKB-KW"/>
</dbReference>
<dbReference type="EMBL" id="HBUF01392140">
    <property type="protein sequence ID" value="CAG6734255.1"/>
    <property type="molecule type" value="Transcribed_RNA"/>
</dbReference>
<evidence type="ECO:0000256" key="1">
    <source>
        <dbReference type="ARBA" id="ARBA00022741"/>
    </source>
</evidence>
<feature type="compositionally biased region" description="Basic and acidic residues" evidence="5">
    <location>
        <begin position="816"/>
        <end position="841"/>
    </location>
</feature>
<evidence type="ECO:0000256" key="4">
    <source>
        <dbReference type="ARBA" id="ARBA00022840"/>
    </source>
</evidence>
<feature type="region of interest" description="Disordered" evidence="5">
    <location>
        <begin position="495"/>
        <end position="610"/>
    </location>
</feature>
<protein>
    <submittedName>
        <fullName evidence="8">Probable ATP-dependent RNA helicase DDX20</fullName>
    </submittedName>
</protein>
<dbReference type="CDD" id="cd18787">
    <property type="entry name" value="SF2_C_DEAD"/>
    <property type="match status" value="1"/>
</dbReference>
<feature type="compositionally biased region" description="Polar residues" evidence="5">
    <location>
        <begin position="954"/>
        <end position="998"/>
    </location>
</feature>
<dbReference type="InterPro" id="IPR000629">
    <property type="entry name" value="RNA-helicase_DEAD-box_CS"/>
</dbReference>
<feature type="region of interest" description="Disordered" evidence="5">
    <location>
        <begin position="1232"/>
        <end position="1268"/>
    </location>
</feature>
<evidence type="ECO:0000259" key="7">
    <source>
        <dbReference type="PROSITE" id="PS51194"/>
    </source>
</evidence>